<dbReference type="GO" id="GO:0030127">
    <property type="term" value="C:COPII vesicle coat"/>
    <property type="evidence" value="ECO:0007669"/>
    <property type="project" value="TreeGrafter"/>
</dbReference>
<accession>A0A2G9S3R1</accession>
<dbReference type="AlphaFoldDB" id="A0A2G9S3R1"/>
<organism evidence="2 3">
    <name type="scientific">Aquarana catesbeiana</name>
    <name type="common">American bullfrog</name>
    <name type="synonym">Rana catesbeiana</name>
    <dbReference type="NCBI Taxonomy" id="8400"/>
    <lineage>
        <taxon>Eukaryota</taxon>
        <taxon>Metazoa</taxon>
        <taxon>Chordata</taxon>
        <taxon>Craniata</taxon>
        <taxon>Vertebrata</taxon>
        <taxon>Euteleostomi</taxon>
        <taxon>Amphibia</taxon>
        <taxon>Batrachia</taxon>
        <taxon>Anura</taxon>
        <taxon>Neobatrachia</taxon>
        <taxon>Ranoidea</taxon>
        <taxon>Ranidae</taxon>
        <taxon>Aquarana</taxon>
    </lineage>
</organism>
<dbReference type="GO" id="GO:0000149">
    <property type="term" value="F:SNARE binding"/>
    <property type="evidence" value="ECO:0007669"/>
    <property type="project" value="TreeGrafter"/>
</dbReference>
<keyword evidence="3" id="KW-1185">Reference proteome</keyword>
<dbReference type="GO" id="GO:0070971">
    <property type="term" value="C:endoplasmic reticulum exit site"/>
    <property type="evidence" value="ECO:0007669"/>
    <property type="project" value="TreeGrafter"/>
</dbReference>
<reference evidence="3" key="1">
    <citation type="journal article" date="2017" name="Nat. Commun.">
        <title>The North American bullfrog draft genome provides insight into hormonal regulation of long noncoding RNA.</title>
        <authorList>
            <person name="Hammond S.A."/>
            <person name="Warren R.L."/>
            <person name="Vandervalk B.P."/>
            <person name="Kucuk E."/>
            <person name="Khan H."/>
            <person name="Gibb E.A."/>
            <person name="Pandoh P."/>
            <person name="Kirk H."/>
            <person name="Zhao Y."/>
            <person name="Jones M."/>
            <person name="Mungall A.J."/>
            <person name="Coope R."/>
            <person name="Pleasance S."/>
            <person name="Moore R.A."/>
            <person name="Holt R.A."/>
            <person name="Round J.M."/>
            <person name="Ohora S."/>
            <person name="Walle B.V."/>
            <person name="Veldhoen N."/>
            <person name="Helbing C.C."/>
            <person name="Birol I."/>
        </authorList>
    </citation>
    <scope>NUCLEOTIDE SEQUENCE [LARGE SCALE GENOMIC DNA]</scope>
</reference>
<dbReference type="EMBL" id="KV929784">
    <property type="protein sequence ID" value="PIO34750.1"/>
    <property type="molecule type" value="Genomic_DNA"/>
</dbReference>
<sequence length="179" mass="19341">PASQPPTNDSTSVQNSYDTIEGGGYMGMVHPAQPPPLPQNPKITRNAYPTLPPGYQNAFPPGGPTLTTATQRYPTPPQPMPQPNMGMNNLASSVGGLSLHQAQQLDELRAVNLLQERNILPPVPVKAPTPCLQEDIQKLNCSPELFRCTLTNIPQTQALLNKAKLPLGLLLHPFKDLSV</sequence>
<dbReference type="PANTHER" id="PTHR13803:SF1">
    <property type="entry name" value="PROTEIN TRANSPORT PROTEIN SEC24A"/>
    <property type="match status" value="1"/>
</dbReference>
<protein>
    <submittedName>
        <fullName evidence="2">Uncharacterized protein</fullName>
    </submittedName>
</protein>
<dbReference type="InterPro" id="IPR050550">
    <property type="entry name" value="SEC23_SEC24_subfamily"/>
</dbReference>
<gene>
    <name evidence="2" type="ORF">AB205_0170330</name>
</gene>
<evidence type="ECO:0000313" key="2">
    <source>
        <dbReference type="EMBL" id="PIO34750.1"/>
    </source>
</evidence>
<dbReference type="OrthoDB" id="49016at2759"/>
<feature type="region of interest" description="Disordered" evidence="1">
    <location>
        <begin position="1"/>
        <end position="45"/>
    </location>
</feature>
<dbReference type="Proteomes" id="UP000228934">
    <property type="component" value="Unassembled WGS sequence"/>
</dbReference>
<feature type="compositionally biased region" description="Polar residues" evidence="1">
    <location>
        <begin position="1"/>
        <end position="18"/>
    </location>
</feature>
<evidence type="ECO:0000256" key="1">
    <source>
        <dbReference type="SAM" id="MobiDB-lite"/>
    </source>
</evidence>
<name>A0A2G9S3R1_AQUCT</name>
<dbReference type="SUPFAM" id="SSF81995">
    <property type="entry name" value="beta-sandwich domain of Sec23/24"/>
    <property type="match status" value="1"/>
</dbReference>
<dbReference type="PANTHER" id="PTHR13803">
    <property type="entry name" value="SEC24-RELATED PROTEIN"/>
    <property type="match status" value="1"/>
</dbReference>
<evidence type="ECO:0000313" key="3">
    <source>
        <dbReference type="Proteomes" id="UP000228934"/>
    </source>
</evidence>
<dbReference type="GO" id="GO:0090110">
    <property type="term" value="P:COPII-coated vesicle cargo loading"/>
    <property type="evidence" value="ECO:0007669"/>
    <property type="project" value="TreeGrafter"/>
</dbReference>
<proteinExistence type="predicted"/>
<dbReference type="Gene3D" id="2.60.40.1670">
    <property type="entry name" value="beta-sandwich domain of Sec23/24"/>
    <property type="match status" value="1"/>
</dbReference>
<feature type="non-terminal residue" evidence="2">
    <location>
        <position position="1"/>
    </location>
</feature>
<dbReference type="GO" id="GO:0008270">
    <property type="term" value="F:zinc ion binding"/>
    <property type="evidence" value="ECO:0007669"/>
    <property type="project" value="TreeGrafter"/>
</dbReference>